<evidence type="ECO:0000313" key="3">
    <source>
        <dbReference type="Proteomes" id="UP001346869"/>
    </source>
</evidence>
<comment type="caution">
    <text evidence="2">The sequence shown here is derived from an EMBL/GenBank/DDBJ whole genome shotgun (WGS) entry which is preliminary data.</text>
</comment>
<keyword evidence="3" id="KW-1185">Reference proteome</keyword>
<dbReference type="Proteomes" id="UP001346869">
    <property type="component" value="Unassembled WGS sequence"/>
</dbReference>
<dbReference type="EMBL" id="JAUZQC010000019">
    <property type="protein sequence ID" value="KAK5853500.1"/>
    <property type="molecule type" value="Genomic_DNA"/>
</dbReference>
<protein>
    <submittedName>
        <fullName evidence="2">Uncharacterized protein</fullName>
    </submittedName>
</protein>
<keyword evidence="1" id="KW-0732">Signal</keyword>
<sequence>MSSGPALSLSVWQLLVQLLLPPLSCPLSGRALHLLTPMSLLAKNTPSRSEMTKVQQQVKVNGASMTVLRREMQEIR</sequence>
<organism evidence="2 3">
    <name type="scientific">Eleginops maclovinus</name>
    <name type="common">Patagonian blennie</name>
    <name type="synonym">Eleginus maclovinus</name>
    <dbReference type="NCBI Taxonomy" id="56733"/>
    <lineage>
        <taxon>Eukaryota</taxon>
        <taxon>Metazoa</taxon>
        <taxon>Chordata</taxon>
        <taxon>Craniata</taxon>
        <taxon>Vertebrata</taxon>
        <taxon>Euteleostomi</taxon>
        <taxon>Actinopterygii</taxon>
        <taxon>Neopterygii</taxon>
        <taxon>Teleostei</taxon>
        <taxon>Neoteleostei</taxon>
        <taxon>Acanthomorphata</taxon>
        <taxon>Eupercaria</taxon>
        <taxon>Perciformes</taxon>
        <taxon>Notothenioidei</taxon>
        <taxon>Eleginopidae</taxon>
        <taxon>Eleginops</taxon>
    </lineage>
</organism>
<feature type="signal peptide" evidence="1">
    <location>
        <begin position="1"/>
        <end position="26"/>
    </location>
</feature>
<dbReference type="AlphaFoldDB" id="A0AAN7X3C1"/>
<gene>
    <name evidence="2" type="ORF">PBY51_014646</name>
</gene>
<proteinExistence type="predicted"/>
<name>A0AAN7X3C1_ELEMC</name>
<accession>A0AAN7X3C1</accession>
<reference evidence="2 3" key="2">
    <citation type="journal article" date="2023" name="Mol. Biol. Evol.">
        <title>Genomics of Secondarily Temperate Adaptation in the Only Non-Antarctic Icefish.</title>
        <authorList>
            <person name="Rivera-Colon A.G."/>
            <person name="Rayamajhi N."/>
            <person name="Minhas B.F."/>
            <person name="Madrigal G."/>
            <person name="Bilyk K.T."/>
            <person name="Yoon V."/>
            <person name="Hune M."/>
            <person name="Gregory S."/>
            <person name="Cheng C.H.C."/>
            <person name="Catchen J.M."/>
        </authorList>
    </citation>
    <scope>NUCLEOTIDE SEQUENCE [LARGE SCALE GENOMIC DNA]</scope>
    <source>
        <strain evidence="2">JMC-PN-2008</strain>
    </source>
</reference>
<reference evidence="2 3" key="1">
    <citation type="journal article" date="2023" name="Genes (Basel)">
        <title>Chromosome-Level Genome Assembly and Circadian Gene Repertoire of the Patagonia Blennie Eleginops maclovinus-The Closest Ancestral Proxy of Antarctic Cryonotothenioids.</title>
        <authorList>
            <person name="Cheng C.C."/>
            <person name="Rivera-Colon A.G."/>
            <person name="Minhas B.F."/>
            <person name="Wilson L."/>
            <person name="Rayamajhi N."/>
            <person name="Vargas-Chacoff L."/>
            <person name="Catchen J.M."/>
        </authorList>
    </citation>
    <scope>NUCLEOTIDE SEQUENCE [LARGE SCALE GENOMIC DNA]</scope>
    <source>
        <strain evidence="2">JMC-PN-2008</strain>
    </source>
</reference>
<evidence type="ECO:0000313" key="2">
    <source>
        <dbReference type="EMBL" id="KAK5853500.1"/>
    </source>
</evidence>
<evidence type="ECO:0000256" key="1">
    <source>
        <dbReference type="SAM" id="SignalP"/>
    </source>
</evidence>
<feature type="chain" id="PRO_5042858298" evidence="1">
    <location>
        <begin position="27"/>
        <end position="76"/>
    </location>
</feature>